<dbReference type="SUPFAM" id="SSF81606">
    <property type="entry name" value="PP2C-like"/>
    <property type="match status" value="1"/>
</dbReference>
<evidence type="ECO:0008006" key="3">
    <source>
        <dbReference type="Google" id="ProtNLM"/>
    </source>
</evidence>
<dbReference type="InterPro" id="IPR036457">
    <property type="entry name" value="PPM-type-like_dom_sf"/>
</dbReference>
<organism evidence="1 2">
    <name type="scientific">Thermogemmatispora tikiterensis</name>
    <dbReference type="NCBI Taxonomy" id="1825093"/>
    <lineage>
        <taxon>Bacteria</taxon>
        <taxon>Bacillati</taxon>
        <taxon>Chloroflexota</taxon>
        <taxon>Ktedonobacteria</taxon>
        <taxon>Thermogemmatisporales</taxon>
        <taxon>Thermogemmatisporaceae</taxon>
        <taxon>Thermogemmatispora</taxon>
    </lineage>
</organism>
<sequence length="396" mass="43939">MFAEISILEYWKSEHDLNTLEDACALDAGRGLFAVADGAGTTLFARQWAMALVELFVSCPLLSADPFELDWWLGLARARYTEGLPAPERLPPAVRQKWRREGSQATLAALRVVESEPEYALVKLLAIGDSCLLWRPAGGEVVESFPLRSPAEFARPPLCLPSQAALFRRSFHRLQEQWLRLRPNDCVMLATDALARWILAGGDGSLTPNQCFELVARQVPSSWEAFVEEGRALRGLADDDCTAVVLTCRRTLSERAILLGTTQSYQAALQQERRRAFEEARRAGDRRRMAVLYGDGTAFQEQDLVIFPGEIELARCVAEALDELLWQLRPLLNRADAAEQAALLWQRYAPLLAAEPCAASLRRTLAALGVPGVAVEIGESEEAQPGERPVRGERTE</sequence>
<dbReference type="AlphaFoldDB" id="A0A328VI71"/>
<gene>
    <name evidence="1" type="ORF">A4R35_19120</name>
</gene>
<dbReference type="Proteomes" id="UP000248706">
    <property type="component" value="Unassembled WGS sequence"/>
</dbReference>
<dbReference type="EMBL" id="MCIF01000002">
    <property type="protein sequence ID" value="RAQ97658.1"/>
    <property type="molecule type" value="Genomic_DNA"/>
</dbReference>
<reference evidence="1 2" key="1">
    <citation type="submission" date="2016-08" db="EMBL/GenBank/DDBJ databases">
        <title>Analysis of Carbohydrate Active Enzymes in Thermogemmatispora T81 Reveals Carbohydrate Degradation Ability.</title>
        <authorList>
            <person name="Tomazini A."/>
            <person name="Lal S."/>
            <person name="Stott M."/>
            <person name="Henrissat B."/>
            <person name="Polikarpov I."/>
            <person name="Sparling R."/>
            <person name="Levin D.B."/>
        </authorList>
    </citation>
    <scope>NUCLEOTIDE SEQUENCE [LARGE SCALE GENOMIC DNA]</scope>
    <source>
        <strain evidence="1 2">T81</strain>
    </source>
</reference>
<protein>
    <recommendedName>
        <fullName evidence="3">PPM-type phosphatase domain-containing protein</fullName>
    </recommendedName>
</protein>
<keyword evidence="2" id="KW-1185">Reference proteome</keyword>
<evidence type="ECO:0000313" key="2">
    <source>
        <dbReference type="Proteomes" id="UP000248706"/>
    </source>
</evidence>
<proteinExistence type="predicted"/>
<dbReference type="OrthoDB" id="6002717at2"/>
<name>A0A328VI71_9CHLR</name>
<accession>A0A328VI71</accession>
<evidence type="ECO:0000313" key="1">
    <source>
        <dbReference type="EMBL" id="RAQ97658.1"/>
    </source>
</evidence>
<comment type="caution">
    <text evidence="1">The sequence shown here is derived from an EMBL/GenBank/DDBJ whole genome shotgun (WGS) entry which is preliminary data.</text>
</comment>
<dbReference type="RefSeq" id="WP_112432215.1">
    <property type="nucleotide sequence ID" value="NZ_MCIF01000002.1"/>
</dbReference>